<dbReference type="STRING" id="1391627.SAMN05216464_111245"/>
<dbReference type="RefSeq" id="WP_091152684.1">
    <property type="nucleotide sequence ID" value="NZ_FNAI01000011.1"/>
</dbReference>
<keyword evidence="2" id="KW-1185">Reference proteome</keyword>
<reference evidence="1 2" key="1">
    <citation type="submission" date="2016-10" db="EMBL/GenBank/DDBJ databases">
        <authorList>
            <person name="de Groot N.N."/>
        </authorList>
    </citation>
    <scope>NUCLEOTIDE SEQUENCE [LARGE SCALE GENOMIC DNA]</scope>
    <source>
        <strain evidence="1 2">47C3B</strain>
    </source>
</reference>
<proteinExistence type="predicted"/>
<name>A0A1G7HJU0_9SPHI</name>
<evidence type="ECO:0000313" key="2">
    <source>
        <dbReference type="Proteomes" id="UP000199072"/>
    </source>
</evidence>
<protein>
    <submittedName>
        <fullName evidence="1">Uncharacterized protein</fullName>
    </submittedName>
</protein>
<dbReference type="OrthoDB" id="793934at2"/>
<dbReference type="Proteomes" id="UP000199072">
    <property type="component" value="Unassembled WGS sequence"/>
</dbReference>
<dbReference type="EMBL" id="FNAI01000011">
    <property type="protein sequence ID" value="SDF00269.1"/>
    <property type="molecule type" value="Genomic_DNA"/>
</dbReference>
<sequence length="178" mass="20345">MALIKLAYKQIIDASAQGEFEKRVFHASYQEFLLKMQTYNPDRKFKTFTELKAHDGRANSLHYKLSFAVGHFFEMLNGRIPELKDNLGNQLKFEIPQFELMESDIDDRSAHKLAIIYTTGTLNLLNQLAEFMILADGDATDKAAQDTFIVKMQSNLSIISYQADEEPAILALNGRQYN</sequence>
<organism evidence="1 2">
    <name type="scientific">Mucilaginibacter pineti</name>
    <dbReference type="NCBI Taxonomy" id="1391627"/>
    <lineage>
        <taxon>Bacteria</taxon>
        <taxon>Pseudomonadati</taxon>
        <taxon>Bacteroidota</taxon>
        <taxon>Sphingobacteriia</taxon>
        <taxon>Sphingobacteriales</taxon>
        <taxon>Sphingobacteriaceae</taxon>
        <taxon>Mucilaginibacter</taxon>
    </lineage>
</organism>
<dbReference type="AlphaFoldDB" id="A0A1G7HJU0"/>
<accession>A0A1G7HJU0</accession>
<evidence type="ECO:0000313" key="1">
    <source>
        <dbReference type="EMBL" id="SDF00269.1"/>
    </source>
</evidence>
<gene>
    <name evidence="1" type="ORF">SAMN05216464_111245</name>
</gene>